<organism evidence="1 2">
    <name type="scientific">Agarivorans gilvus</name>
    <dbReference type="NCBI Taxonomy" id="680279"/>
    <lineage>
        <taxon>Bacteria</taxon>
        <taxon>Pseudomonadati</taxon>
        <taxon>Pseudomonadota</taxon>
        <taxon>Gammaproteobacteria</taxon>
        <taxon>Alteromonadales</taxon>
        <taxon>Alteromonadaceae</taxon>
        <taxon>Agarivorans</taxon>
    </lineage>
</organism>
<proteinExistence type="predicted"/>
<dbReference type="Proteomes" id="UP000651977">
    <property type="component" value="Unassembled WGS sequence"/>
</dbReference>
<reference evidence="2" key="1">
    <citation type="journal article" date="2019" name="Int. J. Syst. Evol. Microbiol.">
        <title>The Global Catalogue of Microorganisms (GCM) 10K type strain sequencing project: providing services to taxonomists for standard genome sequencing and annotation.</title>
        <authorList>
            <consortium name="The Broad Institute Genomics Platform"/>
            <consortium name="The Broad Institute Genome Sequencing Center for Infectious Disease"/>
            <person name="Wu L."/>
            <person name="Ma J."/>
        </authorList>
    </citation>
    <scope>NUCLEOTIDE SEQUENCE [LARGE SCALE GENOMIC DNA]</scope>
    <source>
        <strain evidence="2">CGMCC 1.10131</strain>
    </source>
</reference>
<dbReference type="EMBL" id="BMDY01000027">
    <property type="protein sequence ID" value="GGB18484.1"/>
    <property type="molecule type" value="Genomic_DNA"/>
</dbReference>
<sequence length="55" mass="6459">MNTSISIKTLFRQLRLFVVTLYAVQDCDNFYHPLVAYFRRIRANASREEAATNYA</sequence>
<comment type="caution">
    <text evidence="1">The sequence shown here is derived from an EMBL/GenBank/DDBJ whole genome shotgun (WGS) entry which is preliminary data.</text>
</comment>
<evidence type="ECO:0000313" key="1">
    <source>
        <dbReference type="EMBL" id="GGB18484.1"/>
    </source>
</evidence>
<keyword evidence="2" id="KW-1185">Reference proteome</keyword>
<accession>A0ABQ1I6A4</accession>
<gene>
    <name evidence="1" type="ORF">GCM10007414_34840</name>
</gene>
<name>A0ABQ1I6A4_9ALTE</name>
<evidence type="ECO:0000313" key="2">
    <source>
        <dbReference type="Proteomes" id="UP000651977"/>
    </source>
</evidence>
<protein>
    <submittedName>
        <fullName evidence="1">Uncharacterized protein</fullName>
    </submittedName>
</protein>
<dbReference type="RefSeq" id="WP_157051725.1">
    <property type="nucleotide sequence ID" value="NZ_BMDY01000027.1"/>
</dbReference>